<reference evidence="1" key="1">
    <citation type="submission" date="2015-12" db="EMBL/GenBank/DDBJ databases">
        <title>Gene expression during late stages of embryo sac development: a critical building block for successful pollen-pistil interactions.</title>
        <authorList>
            <person name="Liu Y."/>
            <person name="Joly V."/>
            <person name="Sabar M."/>
            <person name="Matton D.P."/>
        </authorList>
    </citation>
    <scope>NUCLEOTIDE SEQUENCE</scope>
</reference>
<name>A0A0V0IXX3_SOLCH</name>
<evidence type="ECO:0000313" key="1">
    <source>
        <dbReference type="EMBL" id="JAP37327.1"/>
    </source>
</evidence>
<dbReference type="AlphaFoldDB" id="A0A0V0IXX3"/>
<accession>A0A0V0IXX3</accession>
<proteinExistence type="predicted"/>
<dbReference type="EMBL" id="GEDG01001059">
    <property type="protein sequence ID" value="JAP37327.1"/>
    <property type="molecule type" value="Transcribed_RNA"/>
</dbReference>
<sequence>MTTHAIFHDIGEPNQEKKYFNIVSVIFADINQFLSRCKNRHRFFQGCNLLLQWWMSKHLTRRGEKGKQNLGKQDRQDSITSHESCLVFEVSELR</sequence>
<organism evidence="1">
    <name type="scientific">Solanum chacoense</name>
    <name type="common">Chaco potato</name>
    <dbReference type="NCBI Taxonomy" id="4108"/>
    <lineage>
        <taxon>Eukaryota</taxon>
        <taxon>Viridiplantae</taxon>
        <taxon>Streptophyta</taxon>
        <taxon>Embryophyta</taxon>
        <taxon>Tracheophyta</taxon>
        <taxon>Spermatophyta</taxon>
        <taxon>Magnoliopsida</taxon>
        <taxon>eudicotyledons</taxon>
        <taxon>Gunneridae</taxon>
        <taxon>Pentapetalae</taxon>
        <taxon>asterids</taxon>
        <taxon>lamiids</taxon>
        <taxon>Solanales</taxon>
        <taxon>Solanaceae</taxon>
        <taxon>Solanoideae</taxon>
        <taxon>Solaneae</taxon>
        <taxon>Solanum</taxon>
    </lineage>
</organism>
<protein>
    <submittedName>
        <fullName evidence="1">Putative ovule protein</fullName>
    </submittedName>
</protein>